<reference evidence="1 2" key="1">
    <citation type="submission" date="2018-07" db="EMBL/GenBank/DDBJ databases">
        <title>Modular assembly of carbohydrate-degrading microbial communities in the ocean.</title>
        <authorList>
            <person name="Enke T.N."/>
            <person name="Datta M.S."/>
            <person name="Schwartzman J.A."/>
            <person name="Cermak N."/>
            <person name="Schmitz D.A."/>
            <person name="Barrere J."/>
            <person name="Cordero O.X."/>
        </authorList>
    </citation>
    <scope>NUCLEOTIDE SEQUENCE [LARGE SCALE GENOMIC DNA]</scope>
    <source>
        <strain evidence="1 2">C3M10</strain>
    </source>
</reference>
<dbReference type="EMBL" id="QOCE01000043">
    <property type="protein sequence ID" value="RBW51762.1"/>
    <property type="molecule type" value="Genomic_DNA"/>
</dbReference>
<name>A0A366WUM5_9RHOB</name>
<evidence type="ECO:0000313" key="1">
    <source>
        <dbReference type="EMBL" id="RBW51762.1"/>
    </source>
</evidence>
<dbReference type="RefSeq" id="WP_113824796.1">
    <property type="nucleotide sequence ID" value="NZ_QOCE01000043.1"/>
</dbReference>
<dbReference type="Proteomes" id="UP000252706">
    <property type="component" value="Unassembled WGS sequence"/>
</dbReference>
<evidence type="ECO:0000313" key="2">
    <source>
        <dbReference type="Proteomes" id="UP000252706"/>
    </source>
</evidence>
<protein>
    <submittedName>
        <fullName evidence="1">Uncharacterized protein</fullName>
    </submittedName>
</protein>
<sequence>MKLFLHLILSACLFFSFHPSLLRAEFGPLKFPVTFLKMCSFFEGKGGIGKAKVVCRSERLFGSTAIDGRLAIERMDVGEEFEPKFWGEVARVDGLPQPLIGLIEDIKHCKRSKECDEKFMSSDLFNMLGKVDETTIVWKSHYLTYFWSGSLSSFSEGPIAYLVEVDSVFVVFVSNLVGGWNILDDVSFDYFILEVN</sequence>
<organism evidence="1 2">
    <name type="scientific">Phaeobacter gallaeciensis</name>
    <dbReference type="NCBI Taxonomy" id="60890"/>
    <lineage>
        <taxon>Bacteria</taxon>
        <taxon>Pseudomonadati</taxon>
        <taxon>Pseudomonadota</taxon>
        <taxon>Alphaproteobacteria</taxon>
        <taxon>Rhodobacterales</taxon>
        <taxon>Roseobacteraceae</taxon>
        <taxon>Phaeobacter</taxon>
    </lineage>
</organism>
<dbReference type="AlphaFoldDB" id="A0A366WUM5"/>
<accession>A0A366WUM5</accession>
<proteinExistence type="predicted"/>
<comment type="caution">
    <text evidence="1">The sequence shown here is derived from an EMBL/GenBank/DDBJ whole genome shotgun (WGS) entry which is preliminary data.</text>
</comment>
<gene>
    <name evidence="1" type="ORF">DS909_17700</name>
</gene>